<evidence type="ECO:0000313" key="4">
    <source>
        <dbReference type="EMBL" id="XAO73947.1"/>
    </source>
</evidence>
<keyword evidence="2" id="KW-0472">Membrane</keyword>
<evidence type="ECO:0000256" key="1">
    <source>
        <dbReference type="ARBA" id="ARBA00004442"/>
    </source>
</evidence>
<proteinExistence type="predicted"/>
<dbReference type="InterPro" id="IPR036942">
    <property type="entry name" value="Beta-barrel_TonB_sf"/>
</dbReference>
<dbReference type="Proteomes" id="UP001463665">
    <property type="component" value="Chromosome"/>
</dbReference>
<protein>
    <recommendedName>
        <fullName evidence="6">TonB-dependent receptor</fullName>
    </recommendedName>
</protein>
<evidence type="ECO:0000256" key="3">
    <source>
        <dbReference type="ARBA" id="ARBA00023237"/>
    </source>
</evidence>
<organism evidence="4 5">
    <name type="scientific">Chryseobacterium endophyticum</name>
    <dbReference type="NCBI Taxonomy" id="1854762"/>
    <lineage>
        <taxon>Bacteria</taxon>
        <taxon>Pseudomonadati</taxon>
        <taxon>Bacteroidota</taxon>
        <taxon>Flavobacteriia</taxon>
        <taxon>Flavobacteriales</taxon>
        <taxon>Weeksellaceae</taxon>
        <taxon>Chryseobacterium group</taxon>
        <taxon>Chryseobacterium</taxon>
    </lineage>
</organism>
<evidence type="ECO:0008006" key="6">
    <source>
        <dbReference type="Google" id="ProtNLM"/>
    </source>
</evidence>
<comment type="subcellular location">
    <subcellularLocation>
        <location evidence="1">Cell outer membrane</location>
    </subcellularLocation>
</comment>
<gene>
    <name evidence="4" type="ORF">AAFP95_20070</name>
</gene>
<dbReference type="SUPFAM" id="SSF56935">
    <property type="entry name" value="Porins"/>
    <property type="match status" value="1"/>
</dbReference>
<keyword evidence="5" id="KW-1185">Reference proteome</keyword>
<dbReference type="EMBL" id="CP154834">
    <property type="protein sequence ID" value="XAO73947.1"/>
    <property type="molecule type" value="Genomic_DNA"/>
</dbReference>
<dbReference type="GO" id="GO:0009279">
    <property type="term" value="C:cell outer membrane"/>
    <property type="evidence" value="ECO:0007669"/>
    <property type="project" value="UniProtKB-SubCell"/>
</dbReference>
<dbReference type="Gene3D" id="2.40.170.20">
    <property type="entry name" value="TonB-dependent receptor, beta-barrel domain"/>
    <property type="match status" value="1"/>
</dbReference>
<name>A0AAU6WPS2_9FLAO</name>
<dbReference type="RefSeq" id="WP_345766265.1">
    <property type="nucleotide sequence ID" value="NZ_CP154834.1"/>
</dbReference>
<accession>A0AAU6WPS2</accession>
<evidence type="ECO:0000256" key="2">
    <source>
        <dbReference type="ARBA" id="ARBA00023136"/>
    </source>
</evidence>
<keyword evidence="3" id="KW-0998">Cell outer membrane</keyword>
<sequence length="48" mass="5511">MNAGISGTFLKNYTIGGKVNNIFNEIYQTTAFYPLPKRNYSVYLNINF</sequence>
<dbReference type="AlphaFoldDB" id="A0AAU6WPS2"/>
<reference evidence="4 5" key="1">
    <citation type="submission" date="2024-04" db="EMBL/GenBank/DDBJ databases">
        <title>Genome sequencing and assembly of rice foliar adapted Chryseobacterium endophyticum OsEnb-ALM-A6.</title>
        <authorList>
            <person name="Kumar S."/>
            <person name="Javed M."/>
            <person name="Chouhan V."/>
            <person name="Charishma K."/>
            <person name="Patel A."/>
            <person name="Kumar M."/>
            <person name="Sahu K.P."/>
            <person name="Kumar A."/>
        </authorList>
    </citation>
    <scope>NUCLEOTIDE SEQUENCE [LARGE SCALE GENOMIC DNA]</scope>
    <source>
        <strain evidence="4 5">OsEnb-ALM-A6</strain>
    </source>
</reference>
<evidence type="ECO:0000313" key="5">
    <source>
        <dbReference type="Proteomes" id="UP001463665"/>
    </source>
</evidence>